<feature type="transmembrane region" description="Helical" evidence="1">
    <location>
        <begin position="88"/>
        <end position="108"/>
    </location>
</feature>
<keyword evidence="1" id="KW-0472">Membrane</keyword>
<keyword evidence="1" id="KW-0812">Transmembrane</keyword>
<accession>A0A2C6KSV8</accession>
<dbReference type="EMBL" id="MIGC01003440">
    <property type="protein sequence ID" value="PHJ19435.1"/>
    <property type="molecule type" value="Genomic_DNA"/>
</dbReference>
<evidence type="ECO:0008006" key="4">
    <source>
        <dbReference type="Google" id="ProtNLM"/>
    </source>
</evidence>
<protein>
    <recommendedName>
        <fullName evidence="4">Transmembrane protein</fullName>
    </recommendedName>
</protein>
<evidence type="ECO:0000313" key="2">
    <source>
        <dbReference type="EMBL" id="PHJ19435.1"/>
    </source>
</evidence>
<organism evidence="2 3">
    <name type="scientific">Cystoisospora suis</name>
    <dbReference type="NCBI Taxonomy" id="483139"/>
    <lineage>
        <taxon>Eukaryota</taxon>
        <taxon>Sar</taxon>
        <taxon>Alveolata</taxon>
        <taxon>Apicomplexa</taxon>
        <taxon>Conoidasida</taxon>
        <taxon>Coccidia</taxon>
        <taxon>Eucoccidiorida</taxon>
        <taxon>Eimeriorina</taxon>
        <taxon>Sarcocystidae</taxon>
        <taxon>Cystoisospora</taxon>
    </lineage>
</organism>
<dbReference type="AlphaFoldDB" id="A0A2C6KSV8"/>
<reference evidence="2 3" key="1">
    <citation type="journal article" date="2017" name="Int. J. Parasitol.">
        <title>The genome of the protozoan parasite Cystoisospora suis and a reverse vaccinology approach to identify vaccine candidates.</title>
        <authorList>
            <person name="Palmieri N."/>
            <person name="Shrestha A."/>
            <person name="Ruttkowski B."/>
            <person name="Beck T."/>
            <person name="Vogl C."/>
            <person name="Tomley F."/>
            <person name="Blake D.P."/>
            <person name="Joachim A."/>
        </authorList>
    </citation>
    <scope>NUCLEOTIDE SEQUENCE [LARGE SCALE GENOMIC DNA]</scope>
    <source>
        <strain evidence="2 3">Wien I</strain>
    </source>
</reference>
<evidence type="ECO:0000256" key="1">
    <source>
        <dbReference type="SAM" id="Phobius"/>
    </source>
</evidence>
<keyword evidence="1" id="KW-1133">Transmembrane helix</keyword>
<proteinExistence type="predicted"/>
<feature type="transmembrane region" description="Helical" evidence="1">
    <location>
        <begin position="20"/>
        <end position="45"/>
    </location>
</feature>
<keyword evidence="3" id="KW-1185">Reference proteome</keyword>
<dbReference type="Proteomes" id="UP000221165">
    <property type="component" value="Unassembled WGS sequence"/>
</dbReference>
<dbReference type="VEuPathDB" id="ToxoDB:CSUI_006736"/>
<name>A0A2C6KSV8_9APIC</name>
<dbReference type="RefSeq" id="XP_067921135.1">
    <property type="nucleotide sequence ID" value="XM_068066889.1"/>
</dbReference>
<gene>
    <name evidence="2" type="ORF">CSUI_006736</name>
</gene>
<feature type="transmembrane region" description="Helical" evidence="1">
    <location>
        <begin position="66"/>
        <end position="82"/>
    </location>
</feature>
<dbReference type="GeneID" id="94430100"/>
<sequence length="203" mass="23113">MREIDLLIHLLSLSFYSFSFRSHLLCLSFGFLSHWLSFPLPSAFFPSYLKKAATNSMRRGECTLQSGRLILLLFLLSSIFFLSERELVTFYLYLVSAYTFSILSISFLRLLSFHLGAICSFACSLTTTSSSFFSASPLSPSLCPCTSPFLLHSEGKKRSQVLSREKKEEPLVHFFLRSTPQTNALHNLHFVFFLFLSPPLSFS</sequence>
<evidence type="ECO:0000313" key="3">
    <source>
        <dbReference type="Proteomes" id="UP000221165"/>
    </source>
</evidence>
<comment type="caution">
    <text evidence="2">The sequence shown here is derived from an EMBL/GenBank/DDBJ whole genome shotgun (WGS) entry which is preliminary data.</text>
</comment>